<dbReference type="InterPro" id="IPR005835">
    <property type="entry name" value="NTP_transferase_dom"/>
</dbReference>
<dbReference type="Proteomes" id="UP000323632">
    <property type="component" value="Unassembled WGS sequence"/>
</dbReference>
<dbReference type="GO" id="GO:0016740">
    <property type="term" value="F:transferase activity"/>
    <property type="evidence" value="ECO:0007669"/>
    <property type="project" value="UniProtKB-KW"/>
</dbReference>
<reference evidence="2 3" key="1">
    <citation type="submission" date="2019-09" db="EMBL/GenBank/DDBJ databases">
        <title>Genome sequence and assembly of Taibaiella sp.</title>
        <authorList>
            <person name="Chhetri G."/>
        </authorList>
    </citation>
    <scope>NUCLEOTIDE SEQUENCE [LARGE SCALE GENOMIC DNA]</scope>
    <source>
        <strain evidence="2 3">KVB11</strain>
    </source>
</reference>
<organism evidence="2 3">
    <name type="scientific">Taibaiella lutea</name>
    <dbReference type="NCBI Taxonomy" id="2608001"/>
    <lineage>
        <taxon>Bacteria</taxon>
        <taxon>Pseudomonadati</taxon>
        <taxon>Bacteroidota</taxon>
        <taxon>Chitinophagia</taxon>
        <taxon>Chitinophagales</taxon>
        <taxon>Chitinophagaceae</taxon>
        <taxon>Taibaiella</taxon>
    </lineage>
</organism>
<dbReference type="Gene3D" id="3.90.550.10">
    <property type="entry name" value="Spore Coat Polysaccharide Biosynthesis Protein SpsA, Chain A"/>
    <property type="match status" value="1"/>
</dbReference>
<proteinExistence type="predicted"/>
<dbReference type="PANTHER" id="PTHR22572">
    <property type="entry name" value="SUGAR-1-PHOSPHATE GUANYL TRANSFERASE"/>
    <property type="match status" value="1"/>
</dbReference>
<dbReference type="AlphaFoldDB" id="A0A5M6CS17"/>
<keyword evidence="3" id="KW-1185">Reference proteome</keyword>
<feature type="domain" description="Nucleotidyl transferase" evidence="1">
    <location>
        <begin position="4"/>
        <end position="228"/>
    </location>
</feature>
<dbReference type="InterPro" id="IPR029044">
    <property type="entry name" value="Nucleotide-diphossugar_trans"/>
</dbReference>
<name>A0A5M6CS17_9BACT</name>
<dbReference type="CDD" id="cd06915">
    <property type="entry name" value="NTP_transferase_WcbM_like"/>
    <property type="match status" value="1"/>
</dbReference>
<accession>A0A5M6CS17</accession>
<dbReference type="SUPFAM" id="SSF53448">
    <property type="entry name" value="Nucleotide-diphospho-sugar transferases"/>
    <property type="match status" value="1"/>
</dbReference>
<sequence>MECIILAGGLGTRLSGVVSDVPKCMAPVAGEPFLSHILQYLEDQFVDHVIFSLGYKSEVVIEYLRQKAYTFKTSWVLEKEPLGTGGGIRLAMAKSKEDELFVLNGDTMFDVDLRNMQSAFSKEHKGILALKPMQNFERYGSVQLNAANEITAFNEKQFMKEGLINGGVYLINKSSANLQSYPDKFSFEKDFLEPEALKHSLQGFVSNGYFIDIGIPEDYYKAQEDFKKE</sequence>
<comment type="caution">
    <text evidence="2">The sequence shown here is derived from an EMBL/GenBank/DDBJ whole genome shotgun (WGS) entry which is preliminary data.</text>
</comment>
<gene>
    <name evidence="2" type="ORF">F0919_03525</name>
</gene>
<keyword evidence="2" id="KW-0808">Transferase</keyword>
<dbReference type="InterPro" id="IPR050486">
    <property type="entry name" value="Mannose-1P_guanyltransferase"/>
</dbReference>
<dbReference type="EMBL" id="VWSH01000001">
    <property type="protein sequence ID" value="KAA5536752.1"/>
    <property type="molecule type" value="Genomic_DNA"/>
</dbReference>
<evidence type="ECO:0000313" key="2">
    <source>
        <dbReference type="EMBL" id="KAA5536752.1"/>
    </source>
</evidence>
<evidence type="ECO:0000313" key="3">
    <source>
        <dbReference type="Proteomes" id="UP000323632"/>
    </source>
</evidence>
<protein>
    <submittedName>
        <fullName evidence="2">NTP transferase domain-containing protein</fullName>
    </submittedName>
</protein>
<evidence type="ECO:0000259" key="1">
    <source>
        <dbReference type="Pfam" id="PF00483"/>
    </source>
</evidence>
<dbReference type="Pfam" id="PF00483">
    <property type="entry name" value="NTP_transferase"/>
    <property type="match status" value="1"/>
</dbReference>
<dbReference type="RefSeq" id="WP_150031329.1">
    <property type="nucleotide sequence ID" value="NZ_VWSH01000001.1"/>
</dbReference>